<dbReference type="InterPro" id="IPR004387">
    <property type="entry name" value="Pept_M50_Zn"/>
</dbReference>
<dbReference type="InterPro" id="IPR036034">
    <property type="entry name" value="PDZ_sf"/>
</dbReference>
<comment type="caution">
    <text evidence="13">The sequence shown here is derived from an EMBL/GenBank/DDBJ whole genome shotgun (WGS) entry which is preliminary data.</text>
</comment>
<name>A0A9E2L1D4_9SPIR</name>
<keyword evidence="5 11" id="KW-0812">Transmembrane</keyword>
<dbReference type="EMBL" id="JAHLFV010000076">
    <property type="protein sequence ID" value="MBU3849599.1"/>
    <property type="molecule type" value="Genomic_DNA"/>
</dbReference>
<feature type="transmembrane region" description="Helical" evidence="11">
    <location>
        <begin position="273"/>
        <end position="302"/>
    </location>
</feature>
<accession>A0A9E2L1D4</accession>
<evidence type="ECO:0000259" key="12">
    <source>
        <dbReference type="PROSITE" id="PS50106"/>
    </source>
</evidence>
<dbReference type="GO" id="GO:0004222">
    <property type="term" value="F:metalloendopeptidase activity"/>
    <property type="evidence" value="ECO:0007669"/>
    <property type="project" value="InterPro"/>
</dbReference>
<dbReference type="PANTHER" id="PTHR42837:SF2">
    <property type="entry name" value="MEMBRANE METALLOPROTEASE ARASP2, CHLOROPLASTIC-RELATED"/>
    <property type="match status" value="1"/>
</dbReference>
<evidence type="ECO:0000256" key="9">
    <source>
        <dbReference type="ARBA" id="ARBA00023049"/>
    </source>
</evidence>
<dbReference type="Proteomes" id="UP000823914">
    <property type="component" value="Unassembled WGS sequence"/>
</dbReference>
<dbReference type="GO" id="GO:0046872">
    <property type="term" value="F:metal ion binding"/>
    <property type="evidence" value="ECO:0007669"/>
    <property type="project" value="UniProtKB-KW"/>
</dbReference>
<keyword evidence="6 11" id="KW-0378">Hydrolase</keyword>
<evidence type="ECO:0000256" key="1">
    <source>
        <dbReference type="ARBA" id="ARBA00001947"/>
    </source>
</evidence>
<gene>
    <name evidence="13" type="primary">rseP</name>
    <name evidence="13" type="ORF">IAA16_03440</name>
</gene>
<evidence type="ECO:0000256" key="8">
    <source>
        <dbReference type="ARBA" id="ARBA00022989"/>
    </source>
</evidence>
<evidence type="ECO:0000256" key="7">
    <source>
        <dbReference type="ARBA" id="ARBA00022833"/>
    </source>
</evidence>
<feature type="non-terminal residue" evidence="13">
    <location>
        <position position="1"/>
    </location>
</feature>
<sequence length="348" mass="37860">AFAGPAMNVLFAVLAFIVISMVGYTSYSADNRIVLANEVYPDTPSIAADQGLKTGDKIVSVDGKKIETFADITQEIGIRPDQQITVTVDRNGELLDFTMNTAMDSQTGLGKIGVANWIDPVIYFVEENSLGEKAGLLAGDTITSINDREVLNTFDITSVLSTQPTTLHIQVLRGNTPLEFTIDYTQSENLGIQFSLPAHEAPRFSFFPAIWQGIKKTGELISLTFKSIAMLFKGIDLSKAVSGPVQITVMLGDTVQSGFDAGFRAGLVSTLNFLALISVSLFIMNLLPIPVLDGGLVLFALIETIRSRPVRPRIIYNSQFIGIGFIVLLLGIALFSDANYVITHIFRR</sequence>
<evidence type="ECO:0000256" key="6">
    <source>
        <dbReference type="ARBA" id="ARBA00022801"/>
    </source>
</evidence>
<keyword evidence="8 11" id="KW-1133">Transmembrane helix</keyword>
<keyword evidence="11" id="KW-0479">Metal-binding</keyword>
<feature type="domain" description="PDZ" evidence="12">
    <location>
        <begin position="83"/>
        <end position="175"/>
    </location>
</feature>
<dbReference type="NCBIfam" id="TIGR00054">
    <property type="entry name" value="RIP metalloprotease RseP"/>
    <property type="match status" value="1"/>
</dbReference>
<dbReference type="SUPFAM" id="SSF50156">
    <property type="entry name" value="PDZ domain-like"/>
    <property type="match status" value="2"/>
</dbReference>
<evidence type="ECO:0000256" key="11">
    <source>
        <dbReference type="RuleBase" id="RU362031"/>
    </source>
</evidence>
<keyword evidence="9 11" id="KW-0482">Metalloprotease</keyword>
<dbReference type="PROSITE" id="PS50106">
    <property type="entry name" value="PDZ"/>
    <property type="match status" value="2"/>
</dbReference>
<dbReference type="GO" id="GO:0006508">
    <property type="term" value="P:proteolysis"/>
    <property type="evidence" value="ECO:0007669"/>
    <property type="project" value="UniProtKB-KW"/>
</dbReference>
<dbReference type="InterPro" id="IPR008915">
    <property type="entry name" value="Peptidase_M50"/>
</dbReference>
<evidence type="ECO:0000256" key="3">
    <source>
        <dbReference type="ARBA" id="ARBA00007931"/>
    </source>
</evidence>
<dbReference type="CDD" id="cd23081">
    <property type="entry name" value="cpPDZ_EcRseP-like"/>
    <property type="match status" value="1"/>
</dbReference>
<evidence type="ECO:0000313" key="13">
    <source>
        <dbReference type="EMBL" id="MBU3849599.1"/>
    </source>
</evidence>
<dbReference type="EC" id="3.4.24.-" evidence="11"/>
<evidence type="ECO:0000256" key="10">
    <source>
        <dbReference type="ARBA" id="ARBA00023136"/>
    </source>
</evidence>
<reference evidence="13" key="1">
    <citation type="journal article" date="2021" name="PeerJ">
        <title>Extensive microbial diversity within the chicken gut microbiome revealed by metagenomics and culture.</title>
        <authorList>
            <person name="Gilroy R."/>
            <person name="Ravi A."/>
            <person name="Getino M."/>
            <person name="Pursley I."/>
            <person name="Horton D.L."/>
            <person name="Alikhan N.F."/>
            <person name="Baker D."/>
            <person name="Gharbi K."/>
            <person name="Hall N."/>
            <person name="Watson M."/>
            <person name="Adriaenssens E.M."/>
            <person name="Foster-Nyarko E."/>
            <person name="Jarju S."/>
            <person name="Secka A."/>
            <person name="Antonio M."/>
            <person name="Oren A."/>
            <person name="Chaudhuri R.R."/>
            <person name="La Ragione R."/>
            <person name="Hildebrand F."/>
            <person name="Pallen M.J."/>
        </authorList>
    </citation>
    <scope>NUCLEOTIDE SEQUENCE</scope>
    <source>
        <strain evidence="13">Gambia15-2214</strain>
    </source>
</reference>
<dbReference type="InterPro" id="IPR041489">
    <property type="entry name" value="PDZ_6"/>
</dbReference>
<proteinExistence type="inferred from homology"/>
<keyword evidence="7 11" id="KW-0862">Zinc</keyword>
<dbReference type="Pfam" id="PF02163">
    <property type="entry name" value="Peptidase_M50"/>
    <property type="match status" value="1"/>
</dbReference>
<dbReference type="AlphaFoldDB" id="A0A9E2L1D4"/>
<dbReference type="Pfam" id="PF17820">
    <property type="entry name" value="PDZ_6"/>
    <property type="match status" value="2"/>
</dbReference>
<dbReference type="InterPro" id="IPR001478">
    <property type="entry name" value="PDZ"/>
</dbReference>
<evidence type="ECO:0000256" key="5">
    <source>
        <dbReference type="ARBA" id="ARBA00022692"/>
    </source>
</evidence>
<dbReference type="Gene3D" id="2.30.42.10">
    <property type="match status" value="2"/>
</dbReference>
<feature type="transmembrane region" description="Helical" evidence="11">
    <location>
        <begin position="314"/>
        <end position="335"/>
    </location>
</feature>
<keyword evidence="4" id="KW-0645">Protease</keyword>
<evidence type="ECO:0000256" key="4">
    <source>
        <dbReference type="ARBA" id="ARBA00022670"/>
    </source>
</evidence>
<dbReference type="GO" id="GO:0016020">
    <property type="term" value="C:membrane"/>
    <property type="evidence" value="ECO:0007669"/>
    <property type="project" value="UniProtKB-SubCell"/>
</dbReference>
<comment type="cofactor">
    <cofactor evidence="1 11">
        <name>Zn(2+)</name>
        <dbReference type="ChEBI" id="CHEBI:29105"/>
    </cofactor>
</comment>
<organism evidence="13 14">
    <name type="scientific">Candidatus Treponema excrementipullorum</name>
    <dbReference type="NCBI Taxonomy" id="2838768"/>
    <lineage>
        <taxon>Bacteria</taxon>
        <taxon>Pseudomonadati</taxon>
        <taxon>Spirochaetota</taxon>
        <taxon>Spirochaetia</taxon>
        <taxon>Spirochaetales</taxon>
        <taxon>Treponemataceae</taxon>
        <taxon>Treponema</taxon>
    </lineage>
</organism>
<feature type="domain" description="PDZ" evidence="12">
    <location>
        <begin position="22"/>
        <end position="75"/>
    </location>
</feature>
<evidence type="ECO:0000313" key="14">
    <source>
        <dbReference type="Proteomes" id="UP000823914"/>
    </source>
</evidence>
<reference evidence="13" key="2">
    <citation type="submission" date="2021-04" db="EMBL/GenBank/DDBJ databases">
        <authorList>
            <person name="Gilroy R."/>
        </authorList>
    </citation>
    <scope>NUCLEOTIDE SEQUENCE</scope>
    <source>
        <strain evidence="13">Gambia15-2214</strain>
    </source>
</reference>
<comment type="similarity">
    <text evidence="3 11">Belongs to the peptidase M50B family.</text>
</comment>
<dbReference type="SMART" id="SM00228">
    <property type="entry name" value="PDZ"/>
    <property type="match status" value="2"/>
</dbReference>
<keyword evidence="10 11" id="KW-0472">Membrane</keyword>
<protein>
    <recommendedName>
        <fullName evidence="11">Zinc metalloprotease</fullName>
        <ecNumber evidence="11">3.4.24.-</ecNumber>
    </recommendedName>
</protein>
<dbReference type="PANTHER" id="PTHR42837">
    <property type="entry name" value="REGULATOR OF SIGMA-E PROTEASE RSEP"/>
    <property type="match status" value="1"/>
</dbReference>
<evidence type="ECO:0000256" key="2">
    <source>
        <dbReference type="ARBA" id="ARBA00004141"/>
    </source>
</evidence>
<comment type="subcellular location">
    <subcellularLocation>
        <location evidence="2">Membrane</location>
        <topology evidence="2">Multi-pass membrane protein</topology>
    </subcellularLocation>
</comment>